<evidence type="ECO:0000313" key="3">
    <source>
        <dbReference type="Proteomes" id="UP000032142"/>
    </source>
</evidence>
<reference evidence="3" key="1">
    <citation type="submission" date="2014-09" db="EMBL/GenBank/DDBJ databases">
        <authorList>
            <person name="Mudge J."/>
            <person name="Ramaraj T."/>
            <person name="Lindquist I.E."/>
            <person name="Bharti A.K."/>
            <person name="Sundararajan A."/>
            <person name="Cameron C.T."/>
            <person name="Woodward J.E."/>
            <person name="May G.D."/>
            <person name="Brubaker C."/>
            <person name="Broadhvest J."/>
            <person name="Wilkins T.A."/>
        </authorList>
    </citation>
    <scope>NUCLEOTIDE SEQUENCE</scope>
    <source>
        <strain evidence="3">cv. AKA8401</strain>
    </source>
</reference>
<keyword evidence="1" id="KW-1133">Transmembrane helix</keyword>
<protein>
    <submittedName>
        <fullName evidence="2">Uncharacterized protein</fullName>
    </submittedName>
</protein>
<accession>A0A0B0PEM4</accession>
<keyword evidence="3" id="KW-1185">Reference proteome</keyword>
<evidence type="ECO:0000256" key="1">
    <source>
        <dbReference type="SAM" id="Phobius"/>
    </source>
</evidence>
<dbReference type="AlphaFoldDB" id="A0A0B0PEM4"/>
<keyword evidence="1" id="KW-0472">Membrane</keyword>
<dbReference type="Proteomes" id="UP000032142">
    <property type="component" value="Unassembled WGS sequence"/>
</dbReference>
<dbReference type="EMBL" id="KN419789">
    <property type="protein sequence ID" value="KHG21836.1"/>
    <property type="molecule type" value="Genomic_DNA"/>
</dbReference>
<evidence type="ECO:0000313" key="2">
    <source>
        <dbReference type="EMBL" id="KHG21836.1"/>
    </source>
</evidence>
<proteinExistence type="predicted"/>
<gene>
    <name evidence="2" type="ORF">F383_27353</name>
</gene>
<sequence>MNQSASWSNFLLPILCAPFSPLLGCIYRLWNA</sequence>
<feature type="transmembrane region" description="Helical" evidence="1">
    <location>
        <begin position="6"/>
        <end position="30"/>
    </location>
</feature>
<name>A0A0B0PEM4_GOSAR</name>
<organism evidence="2 3">
    <name type="scientific">Gossypium arboreum</name>
    <name type="common">Tree cotton</name>
    <name type="synonym">Gossypium nanking</name>
    <dbReference type="NCBI Taxonomy" id="29729"/>
    <lineage>
        <taxon>Eukaryota</taxon>
        <taxon>Viridiplantae</taxon>
        <taxon>Streptophyta</taxon>
        <taxon>Embryophyta</taxon>
        <taxon>Tracheophyta</taxon>
        <taxon>Spermatophyta</taxon>
        <taxon>Magnoliopsida</taxon>
        <taxon>eudicotyledons</taxon>
        <taxon>Gunneridae</taxon>
        <taxon>Pentapetalae</taxon>
        <taxon>rosids</taxon>
        <taxon>malvids</taxon>
        <taxon>Malvales</taxon>
        <taxon>Malvaceae</taxon>
        <taxon>Malvoideae</taxon>
        <taxon>Gossypium</taxon>
    </lineage>
</organism>
<keyword evidence="1" id="KW-0812">Transmembrane</keyword>